<dbReference type="SUPFAM" id="SSF50182">
    <property type="entry name" value="Sm-like ribonucleoproteins"/>
    <property type="match status" value="1"/>
</dbReference>
<dbReference type="GO" id="GO:1990904">
    <property type="term" value="C:ribonucleoprotein complex"/>
    <property type="evidence" value="ECO:0007669"/>
    <property type="project" value="UniProtKB-KW"/>
</dbReference>
<keyword evidence="9" id="KW-0687">Ribonucleoprotein</keyword>
<evidence type="ECO:0000256" key="10">
    <source>
        <dbReference type="PROSITE-ProRule" id="PRU00723"/>
    </source>
</evidence>
<dbReference type="InterPro" id="IPR044642">
    <property type="entry name" value="PTHR15588"/>
</dbReference>
<gene>
    <name evidence="14" type="ORF">C2E20_1042</name>
</gene>
<feature type="domain" description="Sm" evidence="13">
    <location>
        <begin position="251"/>
        <end position="326"/>
    </location>
</feature>
<keyword evidence="7 10" id="KW-0862">Zinc</keyword>
<evidence type="ECO:0000256" key="4">
    <source>
        <dbReference type="ARBA" id="ARBA00022664"/>
    </source>
</evidence>
<dbReference type="GO" id="GO:0008270">
    <property type="term" value="F:zinc ion binding"/>
    <property type="evidence" value="ECO:0007669"/>
    <property type="project" value="UniProtKB-KW"/>
</dbReference>
<feature type="zinc finger region" description="C3H1-type" evidence="10">
    <location>
        <begin position="135"/>
        <end position="162"/>
    </location>
</feature>
<keyword evidence="4" id="KW-0507">mRNA processing</keyword>
<dbReference type="GO" id="GO:0000290">
    <property type="term" value="P:deadenylation-dependent decapping of nuclear-transcribed mRNA"/>
    <property type="evidence" value="ECO:0007669"/>
    <property type="project" value="TreeGrafter"/>
</dbReference>
<dbReference type="AlphaFoldDB" id="A0A2P6VMM5"/>
<dbReference type="GO" id="GO:0006397">
    <property type="term" value="P:mRNA processing"/>
    <property type="evidence" value="ECO:0007669"/>
    <property type="project" value="UniProtKB-KW"/>
</dbReference>
<dbReference type="InterPro" id="IPR036855">
    <property type="entry name" value="Znf_CCCH_sf"/>
</dbReference>
<dbReference type="InterPro" id="IPR047575">
    <property type="entry name" value="Sm"/>
</dbReference>
<dbReference type="SUPFAM" id="SSF90229">
    <property type="entry name" value="CCCH zinc finger"/>
    <property type="match status" value="2"/>
</dbReference>
<evidence type="ECO:0000256" key="3">
    <source>
        <dbReference type="ARBA" id="ARBA00022490"/>
    </source>
</evidence>
<dbReference type="STRING" id="554055.A0A2P6VMM5"/>
<comment type="similarity">
    <text evidence="2">Belongs to the snRNP Sm proteins family.</text>
</comment>
<evidence type="ECO:0000256" key="5">
    <source>
        <dbReference type="ARBA" id="ARBA00022723"/>
    </source>
</evidence>
<dbReference type="PROSITE" id="PS52002">
    <property type="entry name" value="SM"/>
    <property type="match status" value="1"/>
</dbReference>
<evidence type="ECO:0000256" key="8">
    <source>
        <dbReference type="ARBA" id="ARBA00022884"/>
    </source>
</evidence>
<dbReference type="EMBL" id="LHPF02000002">
    <property type="protein sequence ID" value="PSC75295.1"/>
    <property type="molecule type" value="Genomic_DNA"/>
</dbReference>
<dbReference type="GO" id="GO:0003729">
    <property type="term" value="F:mRNA binding"/>
    <property type="evidence" value="ECO:0007669"/>
    <property type="project" value="TreeGrafter"/>
</dbReference>
<dbReference type="InterPro" id="IPR010920">
    <property type="entry name" value="LSM_dom_sf"/>
</dbReference>
<evidence type="ECO:0000256" key="7">
    <source>
        <dbReference type="ARBA" id="ARBA00022833"/>
    </source>
</evidence>
<organism evidence="14 15">
    <name type="scientific">Micractinium conductrix</name>
    <dbReference type="NCBI Taxonomy" id="554055"/>
    <lineage>
        <taxon>Eukaryota</taxon>
        <taxon>Viridiplantae</taxon>
        <taxon>Chlorophyta</taxon>
        <taxon>core chlorophytes</taxon>
        <taxon>Trebouxiophyceae</taxon>
        <taxon>Chlorellales</taxon>
        <taxon>Chlorellaceae</taxon>
        <taxon>Chlorella clade</taxon>
        <taxon>Micractinium</taxon>
    </lineage>
</organism>
<evidence type="ECO:0000259" key="12">
    <source>
        <dbReference type="PROSITE" id="PS50103"/>
    </source>
</evidence>
<dbReference type="PROSITE" id="PS50103">
    <property type="entry name" value="ZF_C3H1"/>
    <property type="match status" value="2"/>
</dbReference>
<dbReference type="SMART" id="SM00651">
    <property type="entry name" value="Sm"/>
    <property type="match status" value="1"/>
</dbReference>
<evidence type="ECO:0000256" key="6">
    <source>
        <dbReference type="ARBA" id="ARBA00022771"/>
    </source>
</evidence>
<dbReference type="SMART" id="SM00356">
    <property type="entry name" value="ZnF_C3H1"/>
    <property type="match status" value="2"/>
</dbReference>
<dbReference type="Gene3D" id="4.10.1000.10">
    <property type="entry name" value="Zinc finger, CCCH-type"/>
    <property type="match status" value="2"/>
</dbReference>
<dbReference type="PANTHER" id="PTHR15588">
    <property type="entry name" value="LSM1"/>
    <property type="match status" value="1"/>
</dbReference>
<comment type="caution">
    <text evidence="14">The sequence shown here is derived from an EMBL/GenBank/DDBJ whole genome shotgun (WGS) entry which is preliminary data.</text>
</comment>
<dbReference type="InterPro" id="IPR034104">
    <property type="entry name" value="Lsm1"/>
</dbReference>
<keyword evidence="8" id="KW-0694">RNA-binding</keyword>
<dbReference type="Pfam" id="PF00642">
    <property type="entry name" value="zf-CCCH"/>
    <property type="match status" value="2"/>
</dbReference>
<feature type="region of interest" description="Disordered" evidence="11">
    <location>
        <begin position="100"/>
        <end position="131"/>
    </location>
</feature>
<keyword evidence="3" id="KW-0963">Cytoplasm</keyword>
<dbReference type="InterPro" id="IPR001163">
    <property type="entry name" value="Sm_dom_euk/arc"/>
</dbReference>
<name>A0A2P6VMM5_9CHLO</name>
<dbReference type="Pfam" id="PF01423">
    <property type="entry name" value="LSM"/>
    <property type="match status" value="1"/>
</dbReference>
<dbReference type="Gene3D" id="2.30.30.100">
    <property type="match status" value="1"/>
</dbReference>
<keyword evidence="6 10" id="KW-0863">Zinc-finger</keyword>
<evidence type="ECO:0000313" key="14">
    <source>
        <dbReference type="EMBL" id="PSC75295.1"/>
    </source>
</evidence>
<evidence type="ECO:0000259" key="13">
    <source>
        <dbReference type="PROSITE" id="PS52002"/>
    </source>
</evidence>
<dbReference type="CDD" id="cd01728">
    <property type="entry name" value="LSm1"/>
    <property type="match status" value="1"/>
</dbReference>
<reference evidence="14 15" key="1">
    <citation type="journal article" date="2018" name="Plant J.">
        <title>Genome sequences of Chlorella sorokiniana UTEX 1602 and Micractinium conductrix SAG 241.80: implications to maltose excretion by a green alga.</title>
        <authorList>
            <person name="Arriola M.B."/>
            <person name="Velmurugan N."/>
            <person name="Zhang Y."/>
            <person name="Plunkett M.H."/>
            <person name="Hondzo H."/>
            <person name="Barney B.M."/>
        </authorList>
    </citation>
    <scope>NUCLEOTIDE SEQUENCE [LARGE SCALE GENOMIC DNA]</scope>
    <source>
        <strain evidence="14 15">SAG 241.80</strain>
    </source>
</reference>
<feature type="zinc finger region" description="C3H1-type" evidence="10">
    <location>
        <begin position="41"/>
        <end position="68"/>
    </location>
</feature>
<protein>
    <submittedName>
        <fullName evidence="14">U6 snRNA-associated Sm LSm1</fullName>
    </submittedName>
</protein>
<dbReference type="InterPro" id="IPR000571">
    <property type="entry name" value="Znf_CCCH"/>
</dbReference>
<dbReference type="GO" id="GO:0000932">
    <property type="term" value="C:P-body"/>
    <property type="evidence" value="ECO:0007669"/>
    <property type="project" value="UniProtKB-SubCell"/>
</dbReference>
<evidence type="ECO:0000256" key="11">
    <source>
        <dbReference type="SAM" id="MobiDB-lite"/>
    </source>
</evidence>
<keyword evidence="5 10" id="KW-0479">Metal-binding</keyword>
<proteinExistence type="inferred from homology"/>
<comment type="subcellular location">
    <subcellularLocation>
        <location evidence="1">Cytoplasm</location>
        <location evidence="1">P-body</location>
    </subcellularLocation>
</comment>
<dbReference type="OrthoDB" id="10263346at2759"/>
<accession>A0A2P6VMM5</accession>
<evidence type="ECO:0000256" key="9">
    <source>
        <dbReference type="ARBA" id="ARBA00023274"/>
    </source>
</evidence>
<dbReference type="PANTHER" id="PTHR15588:SF8">
    <property type="entry name" value="U6 SNRNA-ASSOCIATED SM-LIKE PROTEIN LSM1"/>
    <property type="match status" value="1"/>
</dbReference>
<feature type="domain" description="C3H1-type" evidence="12">
    <location>
        <begin position="41"/>
        <end position="68"/>
    </location>
</feature>
<keyword evidence="15" id="KW-1185">Reference proteome</keyword>
<evidence type="ECO:0000256" key="2">
    <source>
        <dbReference type="ARBA" id="ARBA00006850"/>
    </source>
</evidence>
<feature type="compositionally biased region" description="Gly residues" evidence="11">
    <location>
        <begin position="108"/>
        <end position="131"/>
    </location>
</feature>
<feature type="domain" description="C3H1-type" evidence="12">
    <location>
        <begin position="135"/>
        <end position="162"/>
    </location>
</feature>
<sequence length="368" mass="39265">MGPMMAGHMPPGMMPPGAMAAPQLTQMLVEAARGGRSSNVFFKTRICNKWRAGACPYGDKCTYAHGEHELRYVPPEIVAQLEAQQKMQEAMKLRQGGAEGLPAEMQRGGSGGEDGTGTGHGGQHGAHGGGHQSHYKTRLCIKYMQTGYCHKAGACTFAHGYEDLRQPGAPLSPGRMQDPMSPGRMGMGGPGMQMMPAGMMMGMPMSPGGMTSGRNMMGPTGMPAVPMGMPMMPPGGGGRYPPGGQGEDVPPPGLALVEELDKLLLVQLRDGRKIVGTLRSFDQFANLVLSDSKERIIVGEQYAEIPLGLHLVRGENVVLLGELDLAREPPPGLQLVSEAAIKLAQKAEREAEKMKGLMRSRFDFLDDA</sequence>
<dbReference type="GO" id="GO:1990726">
    <property type="term" value="C:Lsm1-7-Pat1 complex"/>
    <property type="evidence" value="ECO:0007669"/>
    <property type="project" value="TreeGrafter"/>
</dbReference>
<dbReference type="FunFam" id="4.10.1000.10:FF:000003">
    <property type="entry name" value="Zinc finger CCCH domain-containing protein"/>
    <property type="match status" value="1"/>
</dbReference>
<dbReference type="Proteomes" id="UP000239649">
    <property type="component" value="Unassembled WGS sequence"/>
</dbReference>
<evidence type="ECO:0000313" key="15">
    <source>
        <dbReference type="Proteomes" id="UP000239649"/>
    </source>
</evidence>
<evidence type="ECO:0000256" key="1">
    <source>
        <dbReference type="ARBA" id="ARBA00004201"/>
    </source>
</evidence>